<dbReference type="Proteomes" id="UP000216188">
    <property type="component" value="Unassembled WGS sequence"/>
</dbReference>
<reference evidence="2 3" key="1">
    <citation type="submission" date="2017-07" db="EMBL/GenBank/DDBJ databases">
        <title>Phylogenetic study on the rhizospheric bacterium Ochrobactrum sp. A44.</title>
        <authorList>
            <person name="Krzyzanowska D.M."/>
            <person name="Ossowicki A."/>
            <person name="Rajewska M."/>
            <person name="Maciag T."/>
            <person name="Kaczynski Z."/>
            <person name="Czerwicka M."/>
            <person name="Jafra S."/>
        </authorList>
    </citation>
    <scope>NUCLEOTIDE SEQUENCE [LARGE SCALE GENOMIC DNA]</scope>
    <source>
        <strain evidence="2 3">CCUG 30717</strain>
    </source>
</reference>
<dbReference type="Pfam" id="PF06674">
    <property type="entry name" value="DUF1176"/>
    <property type="match status" value="1"/>
</dbReference>
<evidence type="ECO:0000313" key="3">
    <source>
        <dbReference type="Proteomes" id="UP000216188"/>
    </source>
</evidence>
<reference evidence="1 4" key="2">
    <citation type="submission" date="2018-11" db="EMBL/GenBank/DDBJ databases">
        <title>Genome sequencing and analysis.</title>
        <authorList>
            <person name="Huang Y.-T."/>
        </authorList>
    </citation>
    <scope>NUCLEOTIDE SEQUENCE [LARGE SCALE GENOMIC DNA]</scope>
    <source>
        <strain evidence="1 4">SHIN</strain>
    </source>
</reference>
<dbReference type="RefSeq" id="WP_007875951.1">
    <property type="nucleotide sequence ID" value="NZ_CAXURC020000001.1"/>
</dbReference>
<dbReference type="InterPro" id="IPR009560">
    <property type="entry name" value="DUF1176"/>
</dbReference>
<accession>A0A256GTV7</accession>
<dbReference type="EMBL" id="NNRM01000006">
    <property type="protein sequence ID" value="OYR30186.1"/>
    <property type="molecule type" value="Genomic_DNA"/>
</dbReference>
<sequence length="351" mass="37127">MLSLKKSSKAILLAGTVFTLILSSLGVSYAAYKLIRDTSVLCDFAQNCTLSLTPVASDGAPGLGIYRGRAVGAKPELQLSYIDPSKVSGKLELSIDGKPALSVDASVMKLQDEQLNYGDADAVAKLIEAMRNGQKLQLKFAGKVSNYSLSGFVGGLIYTDEQQSRAGTVDALQAKGAKSAPPAPDVTLIKDVQQIPEQVRKDFTDEDGVCGTSNGDSFSSGGGFNANIADGLNLIGMPCGSPGAYNQSYVFYSQSENQVVPISLPTISDAGPSTTDQAWNIDWSQSNKTITAFFKGRGLGDCGIYDVWKATDDGEGKVRFVLVEERSKGDCDGNYAGGPEKWPASWPVSAK</sequence>
<evidence type="ECO:0000313" key="2">
    <source>
        <dbReference type="EMBL" id="OYR30186.1"/>
    </source>
</evidence>
<keyword evidence="3" id="KW-1185">Reference proteome</keyword>
<dbReference type="STRING" id="419475.A8A54_07080"/>
<comment type="caution">
    <text evidence="2">The sequence shown here is derived from an EMBL/GenBank/DDBJ whole genome shotgun (WGS) entry which is preliminary data.</text>
</comment>
<dbReference type="EMBL" id="PKQI01000003">
    <property type="protein sequence ID" value="NNV22538.1"/>
    <property type="molecule type" value="Genomic_DNA"/>
</dbReference>
<evidence type="ECO:0000313" key="1">
    <source>
        <dbReference type="EMBL" id="NNV22538.1"/>
    </source>
</evidence>
<evidence type="ECO:0000313" key="4">
    <source>
        <dbReference type="Proteomes" id="UP000526233"/>
    </source>
</evidence>
<gene>
    <name evidence="2" type="ORF">CEV34_0540</name>
    <name evidence="1" type="ORF">EHE22_19180</name>
</gene>
<proteinExistence type="predicted"/>
<name>A0A256GTV7_9HYPH</name>
<dbReference type="AlphaFoldDB" id="A0A256GTV7"/>
<organism evidence="2 3">
    <name type="scientific">Brucella pseudogrignonensis</name>
    <dbReference type="NCBI Taxonomy" id="419475"/>
    <lineage>
        <taxon>Bacteria</taxon>
        <taxon>Pseudomonadati</taxon>
        <taxon>Pseudomonadota</taxon>
        <taxon>Alphaproteobacteria</taxon>
        <taxon>Hyphomicrobiales</taxon>
        <taxon>Brucellaceae</taxon>
        <taxon>Brucella/Ochrobactrum group</taxon>
        <taxon>Brucella</taxon>
    </lineage>
</organism>
<protein>
    <submittedName>
        <fullName evidence="1">DUF1176 domain-containing protein</fullName>
    </submittedName>
</protein>
<dbReference type="Proteomes" id="UP000526233">
    <property type="component" value="Unassembled WGS sequence"/>
</dbReference>